<keyword evidence="2 4" id="KW-0238">DNA-binding</keyword>
<dbReference type="Pfam" id="PF00440">
    <property type="entry name" value="TetR_N"/>
    <property type="match status" value="1"/>
</dbReference>
<sequence>MPTRGKQDGAPPADRLLDSAAELFDSEGIRAVGIDRLISEADVARASLYQHFGSKDALVVAYLERTDRRDRAAYAHAVRELGGRPLGRIRAVFTSAATSAERRNYRGCLYVNALTEFPDDDHPVRRVVLDHRQWLVDELVAALEQIGVPDPRALAARIQLIYDGALVGSKAVRDASPITNAAALVDEMVLSASPAP</sequence>
<dbReference type="InterPro" id="IPR001647">
    <property type="entry name" value="HTH_TetR"/>
</dbReference>
<evidence type="ECO:0000256" key="1">
    <source>
        <dbReference type="ARBA" id="ARBA00023015"/>
    </source>
</evidence>
<dbReference type="Proteomes" id="UP000295560">
    <property type="component" value="Unassembled WGS sequence"/>
</dbReference>
<dbReference type="EMBL" id="SMFZ01000002">
    <property type="protein sequence ID" value="TCK22048.1"/>
    <property type="molecule type" value="Genomic_DNA"/>
</dbReference>
<dbReference type="SUPFAM" id="SSF46689">
    <property type="entry name" value="Homeodomain-like"/>
    <property type="match status" value="1"/>
</dbReference>
<keyword evidence="7" id="KW-1185">Reference proteome</keyword>
<keyword evidence="1" id="KW-0805">Transcription regulation</keyword>
<comment type="caution">
    <text evidence="6">The sequence shown here is derived from an EMBL/GenBank/DDBJ whole genome shotgun (WGS) entry which is preliminary data.</text>
</comment>
<dbReference type="PANTHER" id="PTHR47506">
    <property type="entry name" value="TRANSCRIPTIONAL REGULATORY PROTEIN"/>
    <property type="match status" value="1"/>
</dbReference>
<reference evidence="6 7" key="1">
    <citation type="submission" date="2019-03" db="EMBL/GenBank/DDBJ databases">
        <title>Sequencing the genomes of 1000 actinobacteria strains.</title>
        <authorList>
            <person name="Klenk H.-P."/>
        </authorList>
    </citation>
    <scope>NUCLEOTIDE SEQUENCE [LARGE SCALE GENOMIC DNA]</scope>
    <source>
        <strain evidence="6 7">DSM 44969</strain>
    </source>
</reference>
<dbReference type="InterPro" id="IPR009057">
    <property type="entry name" value="Homeodomain-like_sf"/>
</dbReference>
<dbReference type="Pfam" id="PF16925">
    <property type="entry name" value="TetR_C_13"/>
    <property type="match status" value="1"/>
</dbReference>
<dbReference type="InterPro" id="IPR036271">
    <property type="entry name" value="Tet_transcr_reg_TetR-rel_C_sf"/>
</dbReference>
<dbReference type="Gene3D" id="1.10.357.10">
    <property type="entry name" value="Tetracycline Repressor, domain 2"/>
    <property type="match status" value="1"/>
</dbReference>
<evidence type="ECO:0000313" key="7">
    <source>
        <dbReference type="Proteomes" id="UP000295560"/>
    </source>
</evidence>
<dbReference type="PRINTS" id="PR00455">
    <property type="entry name" value="HTHTETR"/>
</dbReference>
<evidence type="ECO:0000256" key="2">
    <source>
        <dbReference type="ARBA" id="ARBA00023125"/>
    </source>
</evidence>
<evidence type="ECO:0000259" key="5">
    <source>
        <dbReference type="PROSITE" id="PS50977"/>
    </source>
</evidence>
<evidence type="ECO:0000313" key="6">
    <source>
        <dbReference type="EMBL" id="TCK22048.1"/>
    </source>
</evidence>
<accession>A0A4R1HJL2</accession>
<dbReference type="RefSeq" id="WP_132430717.1">
    <property type="nucleotide sequence ID" value="NZ_SMFZ01000002.1"/>
</dbReference>
<evidence type="ECO:0000256" key="4">
    <source>
        <dbReference type="PROSITE-ProRule" id="PRU00335"/>
    </source>
</evidence>
<dbReference type="SUPFAM" id="SSF48498">
    <property type="entry name" value="Tetracyclin repressor-like, C-terminal domain"/>
    <property type="match status" value="1"/>
</dbReference>
<dbReference type="PROSITE" id="PS50977">
    <property type="entry name" value="HTH_TETR_2"/>
    <property type="match status" value="1"/>
</dbReference>
<feature type="domain" description="HTH tetR-type" evidence="5">
    <location>
        <begin position="10"/>
        <end position="70"/>
    </location>
</feature>
<dbReference type="AlphaFoldDB" id="A0A4R1HJL2"/>
<organism evidence="6 7">
    <name type="scientific">Pseudonocardia endophytica</name>
    <dbReference type="NCBI Taxonomy" id="401976"/>
    <lineage>
        <taxon>Bacteria</taxon>
        <taxon>Bacillati</taxon>
        <taxon>Actinomycetota</taxon>
        <taxon>Actinomycetes</taxon>
        <taxon>Pseudonocardiales</taxon>
        <taxon>Pseudonocardiaceae</taxon>
        <taxon>Pseudonocardia</taxon>
    </lineage>
</organism>
<protein>
    <submittedName>
        <fullName evidence="6">TetR family transcriptional regulator</fullName>
    </submittedName>
</protein>
<dbReference type="InterPro" id="IPR011075">
    <property type="entry name" value="TetR_C"/>
</dbReference>
<dbReference type="OrthoDB" id="4214267at2"/>
<evidence type="ECO:0000256" key="3">
    <source>
        <dbReference type="ARBA" id="ARBA00023163"/>
    </source>
</evidence>
<gene>
    <name evidence="6" type="ORF">EV378_6046</name>
</gene>
<dbReference type="PANTHER" id="PTHR47506:SF1">
    <property type="entry name" value="HTH-TYPE TRANSCRIPTIONAL REGULATOR YJDC"/>
    <property type="match status" value="1"/>
</dbReference>
<name>A0A4R1HJL2_PSEEN</name>
<feature type="DNA-binding region" description="H-T-H motif" evidence="4">
    <location>
        <begin position="33"/>
        <end position="52"/>
    </location>
</feature>
<keyword evidence="3" id="KW-0804">Transcription</keyword>
<proteinExistence type="predicted"/>
<dbReference type="GO" id="GO:0003677">
    <property type="term" value="F:DNA binding"/>
    <property type="evidence" value="ECO:0007669"/>
    <property type="project" value="UniProtKB-UniRule"/>
</dbReference>